<dbReference type="AlphaFoldDB" id="A0A2P5EVL8"/>
<dbReference type="EMBL" id="JXTC01000093">
    <property type="protein sequence ID" value="PON89577.1"/>
    <property type="molecule type" value="Genomic_DNA"/>
</dbReference>
<dbReference type="PANTHER" id="PTHR45631:SF44">
    <property type="entry name" value="CARBOHYDRATE-BINDING PROTEIN OF THE ER PROTEIN"/>
    <property type="match status" value="1"/>
</dbReference>
<evidence type="ECO:0000256" key="2">
    <source>
        <dbReference type="ARBA" id="ARBA00022692"/>
    </source>
</evidence>
<feature type="chain" id="PRO_5015113058" evidence="6">
    <location>
        <begin position="25"/>
        <end position="381"/>
    </location>
</feature>
<dbReference type="Proteomes" id="UP000237000">
    <property type="component" value="Unassembled WGS sequence"/>
</dbReference>
<feature type="signal peptide" evidence="6">
    <location>
        <begin position="1"/>
        <end position="24"/>
    </location>
</feature>
<name>A0A2P5EVL8_TREOI</name>
<dbReference type="OrthoDB" id="2017114at2759"/>
<feature type="domain" description="Malectin-like" evidence="7">
    <location>
        <begin position="32"/>
        <end position="357"/>
    </location>
</feature>
<dbReference type="STRING" id="63057.A0A2P5EVL8"/>
<dbReference type="InParanoid" id="A0A2P5EVL8"/>
<reference evidence="9" key="1">
    <citation type="submission" date="2016-06" db="EMBL/GenBank/DDBJ databases">
        <title>Parallel loss of symbiosis genes in relatives of nitrogen-fixing non-legume Parasponia.</title>
        <authorList>
            <person name="Van Velzen R."/>
            <person name="Holmer R."/>
            <person name="Bu F."/>
            <person name="Rutten L."/>
            <person name="Van Zeijl A."/>
            <person name="Liu W."/>
            <person name="Santuari L."/>
            <person name="Cao Q."/>
            <person name="Sharma T."/>
            <person name="Shen D."/>
            <person name="Roswanjaya Y."/>
            <person name="Wardhani T."/>
            <person name="Kalhor M.S."/>
            <person name="Jansen J."/>
            <person name="Van den Hoogen J."/>
            <person name="Gungor B."/>
            <person name="Hartog M."/>
            <person name="Hontelez J."/>
            <person name="Verver J."/>
            <person name="Yang W.-C."/>
            <person name="Schijlen E."/>
            <person name="Repin R."/>
            <person name="Schilthuizen M."/>
            <person name="Schranz E."/>
            <person name="Heidstra R."/>
            <person name="Miyata K."/>
            <person name="Fedorova E."/>
            <person name="Kohlen W."/>
            <person name="Bisseling T."/>
            <person name="Smit S."/>
            <person name="Geurts R."/>
        </authorList>
    </citation>
    <scope>NUCLEOTIDE SEQUENCE [LARGE SCALE GENOMIC DNA]</scope>
    <source>
        <strain evidence="9">cv. RG33-2</strain>
    </source>
</reference>
<sequence length="381" mass="42352">MGNWKSKVMLVLVLVAMQSFQAYSYDYHSLSIDCGATNTTFDVQLNRAWTTDNEFIGSGVNKLVSTSASFPQMNTLRIFPSGIKNCYNLPLEKESKYLVRAGFYYGNYDNLRKPPAFGLEVQSGNINVNVSTSLSSDPIYHEFLLITKKSALDVCLIQTQNNQVPFISTLEVSSVDQRVYRLMTSNIALYLESRINYGANQSVPDRFPTYVDIYNRIWKPEEVSTYRNLSLGIGSASWDTAENYPPNVVLDSAIEANSVSESIFLPINFREKSLVSAYFVLYFDITPAYQEGEARRKVAISIDGQLLNITRLLGNGRCVTVSIFPVNVTGGTANLTISPAEGATSPALLNAMEVFSVISSADRVVGTFFGIVLFSWIAYRI</sequence>
<accession>A0A2P5EVL8</accession>
<evidence type="ECO:0000313" key="8">
    <source>
        <dbReference type="EMBL" id="PON89577.1"/>
    </source>
</evidence>
<keyword evidence="5" id="KW-0472">Membrane</keyword>
<keyword evidence="2" id="KW-0812">Transmembrane</keyword>
<organism evidence="8 9">
    <name type="scientific">Trema orientale</name>
    <name type="common">Charcoal tree</name>
    <name type="synonym">Celtis orientalis</name>
    <dbReference type="NCBI Taxonomy" id="63057"/>
    <lineage>
        <taxon>Eukaryota</taxon>
        <taxon>Viridiplantae</taxon>
        <taxon>Streptophyta</taxon>
        <taxon>Embryophyta</taxon>
        <taxon>Tracheophyta</taxon>
        <taxon>Spermatophyta</taxon>
        <taxon>Magnoliopsida</taxon>
        <taxon>eudicotyledons</taxon>
        <taxon>Gunneridae</taxon>
        <taxon>Pentapetalae</taxon>
        <taxon>rosids</taxon>
        <taxon>fabids</taxon>
        <taxon>Rosales</taxon>
        <taxon>Cannabaceae</taxon>
        <taxon>Trema</taxon>
    </lineage>
</organism>
<dbReference type="PANTHER" id="PTHR45631">
    <property type="entry name" value="OS07G0107800 PROTEIN-RELATED"/>
    <property type="match status" value="1"/>
</dbReference>
<keyword evidence="9" id="KW-1185">Reference proteome</keyword>
<dbReference type="Pfam" id="PF12819">
    <property type="entry name" value="Malectin_like"/>
    <property type="match status" value="1"/>
</dbReference>
<evidence type="ECO:0000256" key="4">
    <source>
        <dbReference type="ARBA" id="ARBA00022989"/>
    </source>
</evidence>
<keyword evidence="3 6" id="KW-0732">Signal</keyword>
<evidence type="ECO:0000256" key="6">
    <source>
        <dbReference type="SAM" id="SignalP"/>
    </source>
</evidence>
<evidence type="ECO:0000313" key="9">
    <source>
        <dbReference type="Proteomes" id="UP000237000"/>
    </source>
</evidence>
<evidence type="ECO:0000256" key="5">
    <source>
        <dbReference type="ARBA" id="ARBA00023136"/>
    </source>
</evidence>
<proteinExistence type="predicted"/>
<evidence type="ECO:0000256" key="1">
    <source>
        <dbReference type="ARBA" id="ARBA00004167"/>
    </source>
</evidence>
<dbReference type="InterPro" id="IPR024788">
    <property type="entry name" value="Malectin-like_Carb-bd_dom"/>
</dbReference>
<gene>
    <name evidence="8" type="ORF">TorRG33x02_147210</name>
</gene>
<protein>
    <submittedName>
        <fullName evidence="8">Malectin-like carbohydrate-binding domain containing protein</fullName>
    </submittedName>
</protein>
<dbReference type="GO" id="GO:0016020">
    <property type="term" value="C:membrane"/>
    <property type="evidence" value="ECO:0007669"/>
    <property type="project" value="UniProtKB-SubCell"/>
</dbReference>
<keyword evidence="4" id="KW-1133">Transmembrane helix</keyword>
<comment type="caution">
    <text evidence="8">The sequence shown here is derived from an EMBL/GenBank/DDBJ whole genome shotgun (WGS) entry which is preliminary data.</text>
</comment>
<evidence type="ECO:0000259" key="7">
    <source>
        <dbReference type="Pfam" id="PF12819"/>
    </source>
</evidence>
<comment type="subcellular location">
    <subcellularLocation>
        <location evidence="1">Membrane</location>
        <topology evidence="1">Single-pass membrane protein</topology>
    </subcellularLocation>
</comment>
<evidence type="ECO:0000256" key="3">
    <source>
        <dbReference type="ARBA" id="ARBA00022729"/>
    </source>
</evidence>